<dbReference type="AlphaFoldDB" id="A0A658R4C1"/>
<keyword evidence="2" id="KW-1185">Reference proteome</keyword>
<name>A0A658R4C1_9BURK</name>
<protein>
    <submittedName>
        <fullName evidence="1">Uncharacterized protein</fullName>
    </submittedName>
</protein>
<gene>
    <name evidence="1" type="ORF">AWB72_05093</name>
</gene>
<dbReference type="Gene3D" id="3.30.420.10">
    <property type="entry name" value="Ribonuclease H-like superfamily/Ribonuclease H"/>
    <property type="match status" value="1"/>
</dbReference>
<accession>A0A658R4C1</accession>
<dbReference type="Proteomes" id="UP000198263">
    <property type="component" value="Unassembled WGS sequence"/>
</dbReference>
<organism evidence="1 2">
    <name type="scientific">Caballeronia concitans</name>
    <dbReference type="NCBI Taxonomy" id="1777133"/>
    <lineage>
        <taxon>Bacteria</taxon>
        <taxon>Pseudomonadati</taxon>
        <taxon>Pseudomonadota</taxon>
        <taxon>Betaproteobacteria</taxon>
        <taxon>Burkholderiales</taxon>
        <taxon>Burkholderiaceae</taxon>
        <taxon>Caballeronia</taxon>
    </lineage>
</organism>
<dbReference type="EMBL" id="FCNV02000016">
    <property type="protein sequence ID" value="SAL48785.1"/>
    <property type="molecule type" value="Genomic_DNA"/>
</dbReference>
<comment type="caution">
    <text evidence="1">The sequence shown here is derived from an EMBL/GenBank/DDBJ whole genome shotgun (WGS) entry which is preliminary data.</text>
</comment>
<dbReference type="GO" id="GO:0003676">
    <property type="term" value="F:nucleic acid binding"/>
    <property type="evidence" value="ECO:0007669"/>
    <property type="project" value="InterPro"/>
</dbReference>
<dbReference type="RefSeq" id="WP_087128828.1">
    <property type="nucleotide sequence ID" value="NZ_FCNV02000016.1"/>
</dbReference>
<reference evidence="1 2" key="1">
    <citation type="submission" date="2016-01" db="EMBL/GenBank/DDBJ databases">
        <authorList>
            <person name="Peeters C."/>
        </authorList>
    </citation>
    <scope>NUCLEOTIDE SEQUENCE [LARGE SCALE GENOMIC DNA]</scope>
    <source>
        <strain evidence="1">LMG 29315</strain>
    </source>
</reference>
<dbReference type="OrthoDB" id="6482216at2"/>
<dbReference type="InterPro" id="IPR036397">
    <property type="entry name" value="RNaseH_sf"/>
</dbReference>
<evidence type="ECO:0000313" key="1">
    <source>
        <dbReference type="EMBL" id="SAL48785.1"/>
    </source>
</evidence>
<evidence type="ECO:0000313" key="2">
    <source>
        <dbReference type="Proteomes" id="UP000198263"/>
    </source>
</evidence>
<sequence length="164" mass="18824">MLLFLDTEYTGEGQADPGLISLGLVAEDGQREFYVELADTWRPEDCNGFVFREVLPRLDGSPLPITQARLQLRAWFASAPRYVQAACDSSTDFRFLLELLGEPRPDNLDGRYFDLRPLIDTTVYDRAVSGFYQANDERIHHALVDARAYRRGWLAWMDSRKSET</sequence>
<proteinExistence type="predicted"/>
<dbReference type="SUPFAM" id="SSF53098">
    <property type="entry name" value="Ribonuclease H-like"/>
    <property type="match status" value="1"/>
</dbReference>
<dbReference type="InterPro" id="IPR012337">
    <property type="entry name" value="RNaseH-like_sf"/>
</dbReference>